<dbReference type="PROSITE" id="PS50975">
    <property type="entry name" value="ATP_GRASP"/>
    <property type="match status" value="1"/>
</dbReference>
<dbReference type="FunFam" id="2.40.50.100:FF:000003">
    <property type="entry name" value="Acetyl-CoA carboxylase biotin carboxyl carrier protein"/>
    <property type="match status" value="1"/>
</dbReference>
<dbReference type="PROSITE" id="PS00866">
    <property type="entry name" value="CPSASE_1"/>
    <property type="match status" value="1"/>
</dbReference>
<dbReference type="GO" id="GO:0046872">
    <property type="term" value="F:metal ion binding"/>
    <property type="evidence" value="ECO:0007669"/>
    <property type="project" value="InterPro"/>
</dbReference>
<proteinExistence type="predicted"/>
<feature type="domain" description="Lipoyl-binding" evidence="13">
    <location>
        <begin position="583"/>
        <end position="664"/>
    </location>
</feature>
<evidence type="ECO:0000256" key="2">
    <source>
        <dbReference type="ARBA" id="ARBA00013263"/>
    </source>
</evidence>
<name>A0A318LJ59_9PSEU</name>
<evidence type="ECO:0000256" key="1">
    <source>
        <dbReference type="ARBA" id="ARBA00001953"/>
    </source>
</evidence>
<comment type="caution">
    <text evidence="16">The sequence shown here is derived from an EMBL/GenBank/DDBJ whole genome shotgun (WGS) entry which is preliminary data.</text>
</comment>
<dbReference type="InterPro" id="IPR005482">
    <property type="entry name" value="Biotin_COase_C"/>
</dbReference>
<dbReference type="PROSITE" id="PS00867">
    <property type="entry name" value="CPSASE_2"/>
    <property type="match status" value="1"/>
</dbReference>
<comment type="subunit">
    <text evidence="10">The biotin-dependent acyl-CoA carboxylase complex is composed of AccA1, which contains the biotin carboxylase (BC) and biotin carboxyl carrier protein (BCCP) domains, and AccD1, which contains the carboxyl transferase (CT) domain. The AccA1/AccD1 complex forms a dodecamer.</text>
</comment>
<evidence type="ECO:0000256" key="12">
    <source>
        <dbReference type="PROSITE-ProRule" id="PRU00409"/>
    </source>
</evidence>
<keyword evidence="3" id="KW-0436">Ligase</keyword>
<dbReference type="RefSeq" id="WP_110341421.1">
    <property type="nucleotide sequence ID" value="NZ_MASU01000012.1"/>
</dbReference>
<accession>A0A318LJ59</accession>
<dbReference type="PANTHER" id="PTHR18866">
    <property type="entry name" value="CARBOXYLASE:PYRUVATE/ACETYL-COA/PROPIONYL-COA CARBOXYLASE"/>
    <property type="match status" value="1"/>
</dbReference>
<dbReference type="InterPro" id="IPR011054">
    <property type="entry name" value="Rudment_hybrid_motif"/>
</dbReference>
<dbReference type="InterPro" id="IPR011764">
    <property type="entry name" value="Biotin_carboxylation_dom"/>
</dbReference>
<dbReference type="EMBL" id="MASU01000012">
    <property type="protein sequence ID" value="PXY25668.1"/>
    <property type="molecule type" value="Genomic_DNA"/>
</dbReference>
<evidence type="ECO:0000256" key="3">
    <source>
        <dbReference type="ARBA" id="ARBA00022598"/>
    </source>
</evidence>
<comment type="pathway">
    <text evidence="7">Amino-acid degradation; L-leucine degradation.</text>
</comment>
<keyword evidence="17" id="KW-1185">Reference proteome</keyword>
<evidence type="ECO:0000256" key="5">
    <source>
        <dbReference type="ARBA" id="ARBA00022840"/>
    </source>
</evidence>
<dbReference type="Pfam" id="PF00364">
    <property type="entry name" value="Biotin_lipoyl"/>
    <property type="match status" value="1"/>
</dbReference>
<dbReference type="Pfam" id="PF00289">
    <property type="entry name" value="Biotin_carb_N"/>
    <property type="match status" value="1"/>
</dbReference>
<evidence type="ECO:0000259" key="14">
    <source>
        <dbReference type="PROSITE" id="PS50975"/>
    </source>
</evidence>
<dbReference type="InterPro" id="IPR001882">
    <property type="entry name" value="Biotin_BS"/>
</dbReference>
<dbReference type="FunFam" id="3.40.50.20:FF:000010">
    <property type="entry name" value="Propionyl-CoA carboxylase subunit alpha"/>
    <property type="match status" value="1"/>
</dbReference>
<dbReference type="Proteomes" id="UP000247892">
    <property type="component" value="Unassembled WGS sequence"/>
</dbReference>
<comment type="function">
    <text evidence="9">Component of a biotin-dependent acyl-CoA carboxylase complex. This subunit catalyzes the ATP-dependent carboxylation of the biotin carried by the biotin carboxyl carrier (BCC) domain, resulting in the formation of carboxyl biotin. When associated with the beta1 subunit AccD1, is involved in branched amino-acid catabolism with methylcrotonyl coenzyme A as the substrate.</text>
</comment>
<feature type="domain" description="Biotin carboxylation" evidence="15">
    <location>
        <begin position="7"/>
        <end position="455"/>
    </location>
</feature>
<dbReference type="InterPro" id="IPR050856">
    <property type="entry name" value="Biotin_carboxylase_complex"/>
</dbReference>
<keyword evidence="5 12" id="KW-0067">ATP-binding</keyword>
<evidence type="ECO:0000256" key="7">
    <source>
        <dbReference type="ARBA" id="ARBA00046317"/>
    </source>
</evidence>
<evidence type="ECO:0000256" key="4">
    <source>
        <dbReference type="ARBA" id="ARBA00022741"/>
    </source>
</evidence>
<dbReference type="InterPro" id="IPR000089">
    <property type="entry name" value="Biotin_lipoyl"/>
</dbReference>
<dbReference type="Pfam" id="PF02785">
    <property type="entry name" value="Biotin_carb_C"/>
    <property type="match status" value="1"/>
</dbReference>
<keyword evidence="4 12" id="KW-0547">Nucleotide-binding</keyword>
<keyword evidence="6" id="KW-0092">Biotin</keyword>
<reference evidence="16 17" key="1">
    <citation type="submission" date="2016-07" db="EMBL/GenBank/DDBJ databases">
        <title>Draft genome sequence of Prauserella sp. YIM 121212, isolated from alkaline soil.</title>
        <authorList>
            <person name="Ruckert C."/>
            <person name="Albersmeier A."/>
            <person name="Jiang C.-L."/>
            <person name="Jiang Y."/>
            <person name="Kalinowski J."/>
            <person name="Schneider O."/>
            <person name="Winkler A."/>
            <person name="Zotchev S.B."/>
        </authorList>
    </citation>
    <scope>NUCLEOTIDE SEQUENCE [LARGE SCALE GENOMIC DNA]</scope>
    <source>
        <strain evidence="16 17">YIM 121212</strain>
    </source>
</reference>
<dbReference type="InterPro" id="IPR016185">
    <property type="entry name" value="PreATP-grasp_dom_sf"/>
</dbReference>
<comment type="catalytic activity">
    <reaction evidence="8">
        <text>N(6)-biotinyl-L-lysyl-[protein] + hydrogencarbonate + ATP = N(6)-carboxybiotinyl-L-lysyl-[protein] + ADP + phosphate + H(+)</text>
        <dbReference type="Rhea" id="RHEA:13501"/>
        <dbReference type="Rhea" id="RHEA-COMP:10505"/>
        <dbReference type="Rhea" id="RHEA-COMP:10506"/>
        <dbReference type="ChEBI" id="CHEBI:15378"/>
        <dbReference type="ChEBI" id="CHEBI:17544"/>
        <dbReference type="ChEBI" id="CHEBI:30616"/>
        <dbReference type="ChEBI" id="CHEBI:43474"/>
        <dbReference type="ChEBI" id="CHEBI:83144"/>
        <dbReference type="ChEBI" id="CHEBI:83145"/>
        <dbReference type="ChEBI" id="CHEBI:456216"/>
        <dbReference type="EC" id="6.3.4.14"/>
    </reaction>
    <physiologicalReaction direction="left-to-right" evidence="8">
        <dbReference type="Rhea" id="RHEA:13502"/>
    </physiologicalReaction>
</comment>
<comment type="cofactor">
    <cofactor evidence="1">
        <name>biotin</name>
        <dbReference type="ChEBI" id="CHEBI:57586"/>
    </cofactor>
</comment>
<evidence type="ECO:0000256" key="6">
    <source>
        <dbReference type="ARBA" id="ARBA00023267"/>
    </source>
</evidence>
<dbReference type="PANTHER" id="PTHR18866:SF126">
    <property type="entry name" value="BIOTIN CARBOXYLASE"/>
    <property type="match status" value="1"/>
</dbReference>
<evidence type="ECO:0000256" key="9">
    <source>
        <dbReference type="ARBA" id="ARBA00053351"/>
    </source>
</evidence>
<dbReference type="OrthoDB" id="9760256at2"/>
<dbReference type="InterPro" id="IPR005481">
    <property type="entry name" value="BC-like_N"/>
</dbReference>
<dbReference type="Pfam" id="PF02786">
    <property type="entry name" value="CPSase_L_D2"/>
    <property type="match status" value="1"/>
</dbReference>
<protein>
    <recommendedName>
        <fullName evidence="11">Biotin-dependent 3-methylcrotonyl-coenzyme A carboxylase alpha1 subunit</fullName>
        <ecNumber evidence="2">6.3.4.14</ecNumber>
    </recommendedName>
</protein>
<feature type="domain" description="ATP-grasp" evidence="14">
    <location>
        <begin position="126"/>
        <end position="326"/>
    </location>
</feature>
<dbReference type="InterPro" id="IPR048429">
    <property type="entry name" value="MCC_alpha_BT"/>
</dbReference>
<dbReference type="SUPFAM" id="SSF56059">
    <property type="entry name" value="Glutathione synthetase ATP-binding domain-like"/>
    <property type="match status" value="1"/>
</dbReference>
<dbReference type="Pfam" id="PF21139">
    <property type="entry name" value="BT_MCC_alpha"/>
    <property type="match status" value="1"/>
</dbReference>
<dbReference type="PROSITE" id="PS50979">
    <property type="entry name" value="BC"/>
    <property type="match status" value="1"/>
</dbReference>
<dbReference type="InterPro" id="IPR011053">
    <property type="entry name" value="Single_hybrid_motif"/>
</dbReference>
<evidence type="ECO:0000256" key="10">
    <source>
        <dbReference type="ARBA" id="ARBA00065901"/>
    </source>
</evidence>
<dbReference type="SMART" id="SM00878">
    <property type="entry name" value="Biotin_carb_C"/>
    <property type="match status" value="1"/>
</dbReference>
<dbReference type="InterPro" id="IPR011761">
    <property type="entry name" value="ATP-grasp"/>
</dbReference>
<dbReference type="InterPro" id="IPR005479">
    <property type="entry name" value="CPAse_ATP-bd"/>
</dbReference>
<dbReference type="GO" id="GO:0005524">
    <property type="term" value="F:ATP binding"/>
    <property type="evidence" value="ECO:0007669"/>
    <property type="project" value="UniProtKB-UniRule"/>
</dbReference>
<dbReference type="FunFam" id="3.30.470.20:FF:000028">
    <property type="entry name" value="Methylcrotonoyl-CoA carboxylase subunit alpha, mitochondrial"/>
    <property type="match status" value="1"/>
</dbReference>
<organism evidence="16 17">
    <name type="scientific">Prauserella flavalba</name>
    <dbReference type="NCBI Taxonomy" id="1477506"/>
    <lineage>
        <taxon>Bacteria</taxon>
        <taxon>Bacillati</taxon>
        <taxon>Actinomycetota</taxon>
        <taxon>Actinomycetes</taxon>
        <taxon>Pseudonocardiales</taxon>
        <taxon>Pseudonocardiaceae</taxon>
        <taxon>Prauserella</taxon>
    </lineage>
</organism>
<dbReference type="EC" id="6.3.4.14" evidence="2"/>
<evidence type="ECO:0000256" key="11">
    <source>
        <dbReference type="ARBA" id="ARBA00074050"/>
    </source>
</evidence>
<dbReference type="SUPFAM" id="SSF51246">
    <property type="entry name" value="Rudiment single hybrid motif"/>
    <property type="match status" value="1"/>
</dbReference>
<dbReference type="PROSITE" id="PS00188">
    <property type="entry name" value="BIOTIN"/>
    <property type="match status" value="1"/>
</dbReference>
<sequence>MESTVSRINKLLVANRGEIASRVMRTARELDIGTVAVFSDADAHAPFVAEADQSVHLPGVAPADTYLRADLLLDAARRTGADAVHPGYGFLSENAGFARACEDAGLVFVGPPPAAIEAMGSKTAAKELMAHAGVPVLPGIVIDDEEVDPRSLEAQVAAEIGYPVLVKAAYGGGGRGMRVVEAKAGLADAVTSARREAASAFGNATVFLERYVDSPRHIEVQIFGDRHGTVVDLFERECSIQRRYQKILEEAPSPAVDDRLRAELGQAAVAAGKAIGYVGAGTVEFVLDSSGQFYFLEVNTRLQVEHPVTELVTGLDLVRLQLLVAEGAPLPQEALEATISGHAVEARLYAEDTAAGFLPATGTLHRFDIPRLPGVRVDAGVADGSVVSPHYDPMLAKVIAHGRTRDEAIRTLARTLADSRLHGVVTNRDLLIGILREDEFRSGAIDTGYLSRHDPVEVERCWRDPQAVSTHALAAALAGQAERRARARALATVPSGWRNVDNGPQRVAFVADGEDIDVTYRIRDGEVTGSVAGQALGAVHAFTLAPDRVDIAVGGTRCAMSVSRYGDEAYVDSALESTRLTEKARFPDPTAVREPGSLLAPMPGTVVRVAVELGQEVTAGTPILVLEAMKMEHTVAAPHDGTVASVNVAMGQAVDTGSVLAVVEERMD</sequence>
<gene>
    <name evidence="16" type="ORF">BA062_26460</name>
</gene>
<evidence type="ECO:0000259" key="15">
    <source>
        <dbReference type="PROSITE" id="PS50979"/>
    </source>
</evidence>
<dbReference type="Gene3D" id="2.40.50.100">
    <property type="match status" value="1"/>
</dbReference>
<dbReference type="CDD" id="cd06850">
    <property type="entry name" value="biotinyl_domain"/>
    <property type="match status" value="1"/>
</dbReference>
<evidence type="ECO:0000313" key="16">
    <source>
        <dbReference type="EMBL" id="PXY25668.1"/>
    </source>
</evidence>
<dbReference type="AlphaFoldDB" id="A0A318LJ59"/>
<evidence type="ECO:0000259" key="13">
    <source>
        <dbReference type="PROSITE" id="PS50968"/>
    </source>
</evidence>
<dbReference type="Gene3D" id="3.30.470.20">
    <property type="entry name" value="ATP-grasp fold, B domain"/>
    <property type="match status" value="1"/>
</dbReference>
<dbReference type="GO" id="GO:0004075">
    <property type="term" value="F:biotin carboxylase activity"/>
    <property type="evidence" value="ECO:0007669"/>
    <property type="project" value="UniProtKB-EC"/>
</dbReference>
<dbReference type="SUPFAM" id="SSF52440">
    <property type="entry name" value="PreATP-grasp domain"/>
    <property type="match status" value="1"/>
</dbReference>
<dbReference type="SUPFAM" id="SSF51230">
    <property type="entry name" value="Single hybrid motif"/>
    <property type="match status" value="1"/>
</dbReference>
<dbReference type="PROSITE" id="PS50968">
    <property type="entry name" value="BIOTINYL_LIPOYL"/>
    <property type="match status" value="1"/>
</dbReference>
<evidence type="ECO:0000256" key="8">
    <source>
        <dbReference type="ARBA" id="ARBA00048501"/>
    </source>
</evidence>
<evidence type="ECO:0000313" key="17">
    <source>
        <dbReference type="Proteomes" id="UP000247892"/>
    </source>
</evidence>